<dbReference type="GeneID" id="86060545"/>
<accession>A0A2V3YCM9</accession>
<dbReference type="InterPro" id="IPR007890">
    <property type="entry name" value="CHASE2"/>
</dbReference>
<comment type="similarity">
    <text evidence="1">Belongs to the adenylyl cyclase class-3 family.</text>
</comment>
<evidence type="ECO:0000259" key="3">
    <source>
        <dbReference type="PROSITE" id="PS50125"/>
    </source>
</evidence>
<proteinExistence type="inferred from homology"/>
<dbReference type="InterPro" id="IPR050697">
    <property type="entry name" value="Adenylyl/Guanylyl_Cyclase_3/4"/>
</dbReference>
<dbReference type="PROSITE" id="PS50125">
    <property type="entry name" value="GUANYLATE_CYCLASE_2"/>
    <property type="match status" value="1"/>
</dbReference>
<feature type="transmembrane region" description="Helical" evidence="2">
    <location>
        <begin position="326"/>
        <end position="344"/>
    </location>
</feature>
<dbReference type="InterPro" id="IPR029787">
    <property type="entry name" value="Nucleotide_cyclase"/>
</dbReference>
<organism evidence="4 5">
    <name type="scientific">Hungatella effluvii</name>
    <dbReference type="NCBI Taxonomy" id="1096246"/>
    <lineage>
        <taxon>Bacteria</taxon>
        <taxon>Bacillati</taxon>
        <taxon>Bacillota</taxon>
        <taxon>Clostridia</taxon>
        <taxon>Lachnospirales</taxon>
        <taxon>Lachnospiraceae</taxon>
        <taxon>Hungatella</taxon>
    </lineage>
</organism>
<dbReference type="Pfam" id="PF00211">
    <property type="entry name" value="Guanylate_cyc"/>
    <property type="match status" value="1"/>
</dbReference>
<keyword evidence="2" id="KW-0812">Transmembrane</keyword>
<keyword evidence="2" id="KW-1133">Transmembrane helix</keyword>
<dbReference type="SMART" id="SM01080">
    <property type="entry name" value="CHASE2"/>
    <property type="match status" value="1"/>
</dbReference>
<dbReference type="InterPro" id="IPR001054">
    <property type="entry name" value="A/G_cyclase"/>
</dbReference>
<name>A0A2V3YCM9_9FIRM</name>
<dbReference type="PANTHER" id="PTHR43081:SF1">
    <property type="entry name" value="ADENYLATE CYCLASE, TERMINAL-DIFFERENTIATION SPECIFIC"/>
    <property type="match status" value="1"/>
</dbReference>
<dbReference type="RefSeq" id="WP_110322107.1">
    <property type="nucleotide sequence ID" value="NZ_QJKD01000003.1"/>
</dbReference>
<dbReference type="Gene3D" id="3.30.70.1230">
    <property type="entry name" value="Nucleotide cyclase"/>
    <property type="match status" value="1"/>
</dbReference>
<keyword evidence="2" id="KW-0472">Membrane</keyword>
<feature type="domain" description="Guanylate cyclase" evidence="3">
    <location>
        <begin position="419"/>
        <end position="551"/>
    </location>
</feature>
<evidence type="ECO:0000256" key="1">
    <source>
        <dbReference type="ARBA" id="ARBA00005381"/>
    </source>
</evidence>
<dbReference type="EMBL" id="QJKD01000003">
    <property type="protein sequence ID" value="PXX54979.1"/>
    <property type="molecule type" value="Genomic_DNA"/>
</dbReference>
<feature type="transmembrane region" description="Helical" evidence="2">
    <location>
        <begin position="356"/>
        <end position="376"/>
    </location>
</feature>
<dbReference type="SMART" id="SM00044">
    <property type="entry name" value="CYCc"/>
    <property type="match status" value="1"/>
</dbReference>
<gene>
    <name evidence="4" type="ORF">DFR60_10329</name>
</gene>
<dbReference type="GO" id="GO:0004016">
    <property type="term" value="F:adenylate cyclase activity"/>
    <property type="evidence" value="ECO:0007669"/>
    <property type="project" value="UniProtKB-ARBA"/>
</dbReference>
<dbReference type="Proteomes" id="UP000248057">
    <property type="component" value="Unassembled WGS sequence"/>
</dbReference>
<dbReference type="PANTHER" id="PTHR43081">
    <property type="entry name" value="ADENYLATE CYCLASE, TERMINAL-DIFFERENTIATION SPECIFIC-RELATED"/>
    <property type="match status" value="1"/>
</dbReference>
<dbReference type="Pfam" id="PF05226">
    <property type="entry name" value="CHASE2"/>
    <property type="match status" value="1"/>
</dbReference>
<dbReference type="SUPFAM" id="SSF55073">
    <property type="entry name" value="Nucleotide cyclase"/>
    <property type="match status" value="1"/>
</dbReference>
<reference evidence="4 5" key="1">
    <citation type="submission" date="2018-05" db="EMBL/GenBank/DDBJ databases">
        <title>Genomic Encyclopedia of Type Strains, Phase IV (KMG-IV): sequencing the most valuable type-strain genomes for metagenomic binning, comparative biology and taxonomic classification.</title>
        <authorList>
            <person name="Goeker M."/>
        </authorList>
    </citation>
    <scope>NUCLEOTIDE SEQUENCE [LARGE SCALE GENOMIC DNA]</scope>
    <source>
        <strain evidence="4 5">DSM 24995</strain>
    </source>
</reference>
<evidence type="ECO:0000313" key="5">
    <source>
        <dbReference type="Proteomes" id="UP000248057"/>
    </source>
</evidence>
<evidence type="ECO:0000313" key="4">
    <source>
        <dbReference type="EMBL" id="PXX54979.1"/>
    </source>
</evidence>
<sequence length="608" mass="66602">MKKWYKPYLPWVLAAAVFTAAAGFGVFYQTDMALSDSFYQRPEATDERIVIVGIDEEALQTIGPFQTWGRGVMARVVEYLNQPEEKPAVIGLDVLFSGETGEAGDERLAEAAGVWGNVVTAAAATFGSQMSESGDGTLYLDNFSVKSFDQSYDALFRVTGQGHINAMYDRDGIVRHGLLYVESPDGRLIPSFALAIARKYREWEGKGIRVEEPPVDSRGFWYLKFSGRPGDYCEYISVADLLSETVPAEYFSGKIVLVGPYAAGLADNYMTASDHAVPMYGVEIQANAIHCLLESDYKREAGEGVQLALLFFTLSGLAVWFRGRKVIPAAAVWLSVTGGFLILAKAAWECKIVLHVSYFPIGASLFFIASVAANYVRTSSEKRRVMSTFKRYVAPEIVDEIVRQGMEKMELGGRLCEIAVLFVDIRGFTAMSEVLTPPQVVEILNRYLTLTASCIMKWNGTLDKFIGDAAMAFWGAPLPQEDYVMNAVKAALDMAEGAKELSRELEERFGRTVSFGIGIHAGPAVVGNIGASTRMDYTAIGDTVNTASRLESKAPGGEIYISRAVANALKGRITAVSLGGGIKLKGKAEGFEVLRLERIMEEDKTHDW</sequence>
<feature type="transmembrane region" description="Helical" evidence="2">
    <location>
        <begin position="304"/>
        <end position="321"/>
    </location>
</feature>
<dbReference type="GO" id="GO:0006171">
    <property type="term" value="P:cAMP biosynthetic process"/>
    <property type="evidence" value="ECO:0007669"/>
    <property type="project" value="TreeGrafter"/>
</dbReference>
<dbReference type="AlphaFoldDB" id="A0A2V3YCM9"/>
<comment type="caution">
    <text evidence="4">The sequence shown here is derived from an EMBL/GenBank/DDBJ whole genome shotgun (WGS) entry which is preliminary data.</text>
</comment>
<keyword evidence="5" id="KW-1185">Reference proteome</keyword>
<evidence type="ECO:0000256" key="2">
    <source>
        <dbReference type="SAM" id="Phobius"/>
    </source>
</evidence>
<dbReference type="GO" id="GO:0035556">
    <property type="term" value="P:intracellular signal transduction"/>
    <property type="evidence" value="ECO:0007669"/>
    <property type="project" value="InterPro"/>
</dbReference>
<dbReference type="CDD" id="cd07302">
    <property type="entry name" value="CHD"/>
    <property type="match status" value="1"/>
</dbReference>
<protein>
    <submittedName>
        <fullName evidence="4">Adenylate cyclase</fullName>
    </submittedName>
</protein>